<name>A0A081AJJ6_PHYNI</name>
<organism evidence="4 5">
    <name type="scientific">Phytophthora nicotianae P1976</name>
    <dbReference type="NCBI Taxonomy" id="1317066"/>
    <lineage>
        <taxon>Eukaryota</taxon>
        <taxon>Sar</taxon>
        <taxon>Stramenopiles</taxon>
        <taxon>Oomycota</taxon>
        <taxon>Peronosporomycetes</taxon>
        <taxon>Peronosporales</taxon>
        <taxon>Peronosporaceae</taxon>
        <taxon>Phytophthora</taxon>
    </lineage>
</organism>
<evidence type="ECO:0000313" key="5">
    <source>
        <dbReference type="Proteomes" id="UP000028582"/>
    </source>
</evidence>
<dbReference type="PROSITE" id="PS50004">
    <property type="entry name" value="C2"/>
    <property type="match status" value="1"/>
</dbReference>
<protein>
    <recommendedName>
        <fullName evidence="3">C2 domain-containing protein</fullName>
    </recommendedName>
</protein>
<dbReference type="SUPFAM" id="SSF63748">
    <property type="entry name" value="Tudor/PWWP/MBT"/>
    <property type="match status" value="1"/>
</dbReference>
<sequence>MDRVGKRVRVFWSEEEEWFEGIIQEFDESQGYYVIYDDGDERWESDGQPMLVEGEEEAQTAANYEELRNSDRAPQMMEPPASPGSDYDDDYEGIEQSESHQQVDDSVEGEDLPVAHDTQQQYEEINSSEDDVDQETYQQDKDTDRHVDDQLESKDGREENDVEDRGVSTGDDDLDEAGDDQSVAESEMPQTFGKTSETTGKRRLPSTSTPPSAVPVPTKGLLEGRVLRATGLQTSRALAPNAFVRVSFVESGDATHASAMLRCKETLSTTGIVRGSVNPVWSEDLISYNNQPSKDSGDGGFQLELLPRIIPPGTKPAWHQLPGDVLFTVFSAPRSNGSARNGANEHIGQATISLRRLLQDLLTISSFTTRVLELRSRSGKRLGYGNTSARSLYDDGRAEAPTLVVSFKFIPTYESKTKPKALRSVASASRLDKVAPSKASSRLGYRQDKARSAKRTAPAQTSSSCINRRRFEKQIAKDNRSFAKRLQWKEARRTRQSAHAKAQEKKKVTPPQHGARKHGHKAHSGINRTKFVQQIAAENKAIGRRLQNILGSDEGARNPEKFSSWAAAEPKDSLNCDYMDRDKLHAQDKRWQRQVELDYLMEKAQTKYQQQHQMVEEGMELQEAVAALKTQLDTLNKGVLRLDILNKKDQHVRDCLLRAAVTSGSSTVKPSLRHPKIPNKISSKTSTQNNHEDSDSSGKSRKEQELELLTQHRDRLQADKYRLSQELKSLNQQDVELDNDMKDQQSKWEYALATQLFHRQMDKKNAVQAQQTFQEMKRRQKALELCREEEEQWVCYQAHQELTQLQIAIQILKDQNGEGSRSLGKPRASKSSSTAVCEYLTKKIEKQKSKLQRLQDEVERRRNDYEAMLVSGGYESLRKRVQELQKLVFLCKSQATHVKKAERISQRKGEQVDMDFQRRLFSEQTETDILLKKIPKQ</sequence>
<feature type="compositionally biased region" description="Basic residues" evidence="2">
    <location>
        <begin position="514"/>
        <end position="523"/>
    </location>
</feature>
<feature type="region of interest" description="Disordered" evidence="2">
    <location>
        <begin position="44"/>
        <end position="218"/>
    </location>
</feature>
<feature type="compositionally biased region" description="Low complexity" evidence="2">
    <location>
        <begin position="205"/>
        <end position="218"/>
    </location>
</feature>
<feature type="compositionally biased region" description="Polar residues" evidence="2">
    <location>
        <begin position="680"/>
        <end position="689"/>
    </location>
</feature>
<feature type="region of interest" description="Disordered" evidence="2">
    <location>
        <begin position="664"/>
        <end position="704"/>
    </location>
</feature>
<proteinExistence type="predicted"/>
<dbReference type="Gene3D" id="2.30.30.140">
    <property type="match status" value="1"/>
</dbReference>
<feature type="compositionally biased region" description="Basic and acidic residues" evidence="2">
    <location>
        <begin position="138"/>
        <end position="166"/>
    </location>
</feature>
<dbReference type="SUPFAM" id="SSF49562">
    <property type="entry name" value="C2 domain (Calcium/lipid-binding domain, CaLB)"/>
    <property type="match status" value="1"/>
</dbReference>
<reference evidence="4 5" key="1">
    <citation type="submission" date="2013-11" db="EMBL/GenBank/DDBJ databases">
        <title>The Genome Sequence of Phytophthora parasitica P1976.</title>
        <authorList>
            <consortium name="The Broad Institute Genomics Platform"/>
            <person name="Russ C."/>
            <person name="Tyler B."/>
            <person name="Panabieres F."/>
            <person name="Shan W."/>
            <person name="Tripathy S."/>
            <person name="Grunwald N."/>
            <person name="Machado M."/>
            <person name="Johnson C.S."/>
            <person name="Walker B."/>
            <person name="Young S."/>
            <person name="Zeng Q."/>
            <person name="Gargeya S."/>
            <person name="Fitzgerald M."/>
            <person name="Haas B."/>
            <person name="Abouelleil A."/>
            <person name="Allen A.W."/>
            <person name="Alvarado L."/>
            <person name="Arachchi H.M."/>
            <person name="Berlin A.M."/>
            <person name="Chapman S.B."/>
            <person name="Gainer-Dewar J."/>
            <person name="Goldberg J."/>
            <person name="Griggs A."/>
            <person name="Gujja S."/>
            <person name="Hansen M."/>
            <person name="Howarth C."/>
            <person name="Imamovic A."/>
            <person name="Ireland A."/>
            <person name="Larimer J."/>
            <person name="McCowan C."/>
            <person name="Murphy C."/>
            <person name="Pearson M."/>
            <person name="Poon T.W."/>
            <person name="Priest M."/>
            <person name="Roberts A."/>
            <person name="Saif S."/>
            <person name="Shea T."/>
            <person name="Sisk P."/>
            <person name="Sykes S."/>
            <person name="Wortman J."/>
            <person name="Nusbaum C."/>
            <person name="Birren B."/>
        </authorList>
    </citation>
    <scope>NUCLEOTIDE SEQUENCE [LARGE SCALE GENOMIC DNA]</scope>
    <source>
        <strain evidence="4 5">P1976</strain>
    </source>
</reference>
<feature type="compositionally biased region" description="Acidic residues" evidence="2">
    <location>
        <begin position="86"/>
        <end position="95"/>
    </location>
</feature>
<comment type="caution">
    <text evidence="4">The sequence shown here is derived from an EMBL/GenBank/DDBJ whole genome shotgun (WGS) entry which is preliminary data.</text>
</comment>
<feature type="region of interest" description="Disordered" evidence="2">
    <location>
        <begin position="426"/>
        <end position="471"/>
    </location>
</feature>
<dbReference type="Proteomes" id="UP000028582">
    <property type="component" value="Unassembled WGS sequence"/>
</dbReference>
<accession>A0A081AJJ6</accession>
<evidence type="ECO:0000259" key="3">
    <source>
        <dbReference type="PROSITE" id="PS50004"/>
    </source>
</evidence>
<dbReference type="Gene3D" id="2.60.40.150">
    <property type="entry name" value="C2 domain"/>
    <property type="match status" value="1"/>
</dbReference>
<feature type="compositionally biased region" description="Basic and acidic residues" evidence="2">
    <location>
        <begin position="690"/>
        <end position="704"/>
    </location>
</feature>
<feature type="region of interest" description="Disordered" evidence="2">
    <location>
        <begin position="489"/>
        <end position="523"/>
    </location>
</feature>
<dbReference type="EMBL" id="ANJA01001152">
    <property type="protein sequence ID" value="ETO79057.1"/>
    <property type="molecule type" value="Genomic_DNA"/>
</dbReference>
<dbReference type="InterPro" id="IPR035892">
    <property type="entry name" value="C2_domain_sf"/>
</dbReference>
<evidence type="ECO:0000256" key="1">
    <source>
        <dbReference type="SAM" id="Coils"/>
    </source>
</evidence>
<gene>
    <name evidence="4" type="ORF">F444_06192</name>
</gene>
<feature type="compositionally biased region" description="Polar residues" evidence="2">
    <location>
        <begin position="188"/>
        <end position="198"/>
    </location>
</feature>
<feature type="coiled-coil region" evidence="1">
    <location>
        <begin position="837"/>
        <end position="868"/>
    </location>
</feature>
<dbReference type="OrthoDB" id="79171at2759"/>
<dbReference type="InterPro" id="IPR000008">
    <property type="entry name" value="C2_dom"/>
</dbReference>
<keyword evidence="1" id="KW-0175">Coiled coil</keyword>
<dbReference type="SMART" id="SM00239">
    <property type="entry name" value="C2"/>
    <property type="match status" value="1"/>
</dbReference>
<evidence type="ECO:0000313" key="4">
    <source>
        <dbReference type="EMBL" id="ETO79057.1"/>
    </source>
</evidence>
<dbReference type="AlphaFoldDB" id="A0A081AJJ6"/>
<evidence type="ECO:0000256" key="2">
    <source>
        <dbReference type="SAM" id="MobiDB-lite"/>
    </source>
</evidence>
<feature type="domain" description="C2" evidence="3">
    <location>
        <begin position="203"/>
        <end position="367"/>
    </location>
</feature>
<feature type="compositionally biased region" description="Acidic residues" evidence="2">
    <location>
        <begin position="170"/>
        <end position="179"/>
    </location>
</feature>